<accession>A0A843VHL2</accession>
<evidence type="ECO:0000313" key="3">
    <source>
        <dbReference type="Proteomes" id="UP000652761"/>
    </source>
</evidence>
<evidence type="ECO:0000313" key="2">
    <source>
        <dbReference type="EMBL" id="MQL94606.1"/>
    </source>
</evidence>
<sequence length="261" mass="29015">MVARLRVLGEFLIEPVTREAHPYPPQVRARRTFHDRRPVQSRAVAVQGRYLQLCSSSSSSVVLRPVRGRRTRIKYVIGLTGLAEAFRHTFGLPTSGRDPYDKSYWTRVLISTFSQPGVHSRVTPMDPQTMTAALRIAFIVEAEHEEYVKDKGARLEKKRSLPKENEEEGNKKPFTGHPKGEGSKRCPIEGLSVESDQLPGGFGLLVTCGFSASFPHAKNCSEFCSARGRGAAAILAGICDFGVIVPWEAHVEREKRWGSVV</sequence>
<dbReference type="AlphaFoldDB" id="A0A843VHL2"/>
<keyword evidence="3" id="KW-1185">Reference proteome</keyword>
<protein>
    <submittedName>
        <fullName evidence="2">Uncharacterized protein</fullName>
    </submittedName>
</protein>
<dbReference type="EMBL" id="NMUH01001695">
    <property type="protein sequence ID" value="MQL94606.1"/>
    <property type="molecule type" value="Genomic_DNA"/>
</dbReference>
<proteinExistence type="predicted"/>
<organism evidence="2 3">
    <name type="scientific">Colocasia esculenta</name>
    <name type="common">Wild taro</name>
    <name type="synonym">Arum esculentum</name>
    <dbReference type="NCBI Taxonomy" id="4460"/>
    <lineage>
        <taxon>Eukaryota</taxon>
        <taxon>Viridiplantae</taxon>
        <taxon>Streptophyta</taxon>
        <taxon>Embryophyta</taxon>
        <taxon>Tracheophyta</taxon>
        <taxon>Spermatophyta</taxon>
        <taxon>Magnoliopsida</taxon>
        <taxon>Liliopsida</taxon>
        <taxon>Araceae</taxon>
        <taxon>Aroideae</taxon>
        <taxon>Colocasieae</taxon>
        <taxon>Colocasia</taxon>
    </lineage>
</organism>
<evidence type="ECO:0000256" key="1">
    <source>
        <dbReference type="SAM" id="MobiDB-lite"/>
    </source>
</evidence>
<name>A0A843VHL2_COLES</name>
<feature type="compositionally biased region" description="Basic and acidic residues" evidence="1">
    <location>
        <begin position="178"/>
        <end position="187"/>
    </location>
</feature>
<dbReference type="Proteomes" id="UP000652761">
    <property type="component" value="Unassembled WGS sequence"/>
</dbReference>
<gene>
    <name evidence="2" type="ORF">Taro_027270</name>
</gene>
<feature type="compositionally biased region" description="Basic and acidic residues" evidence="1">
    <location>
        <begin position="151"/>
        <end position="171"/>
    </location>
</feature>
<comment type="caution">
    <text evidence="2">The sequence shown here is derived from an EMBL/GenBank/DDBJ whole genome shotgun (WGS) entry which is preliminary data.</text>
</comment>
<reference evidence="2" key="1">
    <citation type="submission" date="2017-07" db="EMBL/GenBank/DDBJ databases">
        <title>Taro Niue Genome Assembly and Annotation.</title>
        <authorList>
            <person name="Atibalentja N."/>
            <person name="Keating K."/>
            <person name="Fields C.J."/>
        </authorList>
    </citation>
    <scope>NUCLEOTIDE SEQUENCE</scope>
    <source>
        <strain evidence="2">Niue_2</strain>
        <tissue evidence="2">Leaf</tissue>
    </source>
</reference>
<feature type="region of interest" description="Disordered" evidence="1">
    <location>
        <begin position="151"/>
        <end position="187"/>
    </location>
</feature>